<dbReference type="AlphaFoldDB" id="A0A160N4P8"/>
<dbReference type="STRING" id="445710.ATSB10_35970"/>
<feature type="domain" description="DUF7024" evidence="1">
    <location>
        <begin position="538"/>
        <end position="664"/>
    </location>
</feature>
<dbReference type="Proteomes" id="UP000077255">
    <property type="component" value="Chromosome"/>
</dbReference>
<organism evidence="2 3">
    <name type="scientific">Dyella thiooxydans</name>
    <dbReference type="NCBI Taxonomy" id="445710"/>
    <lineage>
        <taxon>Bacteria</taxon>
        <taxon>Pseudomonadati</taxon>
        <taxon>Pseudomonadota</taxon>
        <taxon>Gammaproteobacteria</taxon>
        <taxon>Lysobacterales</taxon>
        <taxon>Rhodanobacteraceae</taxon>
        <taxon>Dyella</taxon>
    </lineage>
</organism>
<evidence type="ECO:0000259" key="1">
    <source>
        <dbReference type="Pfam" id="PF22895"/>
    </source>
</evidence>
<dbReference type="RefSeq" id="WP_063674013.1">
    <property type="nucleotide sequence ID" value="NZ_CP014841.1"/>
</dbReference>
<sequence>MRAKNKRVLWLLNHKTLMPYEARLLCDLGFEVFTPKVIPESSSFRSNLVDHRYDASLSLPRRVLDRLNAFNFYEDRWPDDIVALINRYFATAYVIPYGVQVREAVDKFEGQIMFRAFGLDNTKTYTEVLQVMHGPEILADLGELGERFWFAQGYEQLQECEVSLFANRAVTLPIGVPDSFWDTADSYTGTDKHILFVCPNCVTNPYYADVYRAFKRDFGDLPHYIIGAQDVPVDDPCVLGFVSDAELARLYRDCAVLYYHSTELRHVHYSPVEAAINGMPVVYFADSLLGRMTPEITHGRVDSLVEARRTVERILAGDEAFVAAVCADQRSLAYKFSDAYCRAEWEKNLVECGYMAALQPEPFGTVLLREAVRSLARPLLHGRSRFRRSYSFTLEEDDHESTFHDGIDFGKLRYPAFVRRVLGVSMPESGGRWSIGKTIDISLAEPLPKAFKLVIKGGAYGPNVGVPIEIRVGRARRSFCFSWEPGGDSEATVDFSLHTAQRLIRITVPEPTVPPNDIRTLGIALHHMRIEREQTFQEGIDFVHARYPDFVLRVDGLAGPESGGRWSIGKTVDIELARPLPKAFKLVLRGGAYGPNIGAPIEVMVGDERRTFRFSSEPGSDDEVAVDFATPRAHRHIQIIVPEPTVPPNDIRALGIALRHMKILPG</sequence>
<feature type="domain" description="DUF7024" evidence="1">
    <location>
        <begin position="404"/>
        <end position="531"/>
    </location>
</feature>
<accession>A0A160N4P8</accession>
<keyword evidence="3" id="KW-1185">Reference proteome</keyword>
<evidence type="ECO:0000313" key="2">
    <source>
        <dbReference type="EMBL" id="AND71051.1"/>
    </source>
</evidence>
<dbReference type="KEGG" id="dtx:ATSB10_35970"/>
<dbReference type="EMBL" id="CP014841">
    <property type="protein sequence ID" value="AND71051.1"/>
    <property type="molecule type" value="Genomic_DNA"/>
</dbReference>
<dbReference type="OrthoDB" id="9767863at2"/>
<dbReference type="PATRIC" id="fig|445710.3.peg.3596"/>
<reference evidence="2 3" key="1">
    <citation type="submission" date="2016-02" db="EMBL/GenBank/DDBJ databases">
        <title>Complete genome sequencing and analysis of ATSB10, Dyella thiooxydans isolated from rhizosphere soil of sunflower (Helianthus annuus L.).</title>
        <authorList>
            <person name="Lee Y."/>
            <person name="Hwangbo K."/>
            <person name="Chung H."/>
            <person name="Yoo J."/>
            <person name="Kim K.Y."/>
            <person name="Sa T.M."/>
            <person name="Um Y."/>
            <person name="Madhaiyan M."/>
        </authorList>
    </citation>
    <scope>NUCLEOTIDE SEQUENCE [LARGE SCALE GENOMIC DNA]</scope>
    <source>
        <strain evidence="2 3">ATSB10</strain>
    </source>
</reference>
<dbReference type="Pfam" id="PF22895">
    <property type="entry name" value="DUF7024"/>
    <property type="match status" value="2"/>
</dbReference>
<dbReference type="InterPro" id="IPR054288">
    <property type="entry name" value="DUF7024"/>
</dbReference>
<proteinExistence type="predicted"/>
<gene>
    <name evidence="2" type="ORF">ATSB10_35970</name>
</gene>
<evidence type="ECO:0000313" key="3">
    <source>
        <dbReference type="Proteomes" id="UP000077255"/>
    </source>
</evidence>
<name>A0A160N4P8_9GAMM</name>
<protein>
    <recommendedName>
        <fullName evidence="1">DUF7024 domain-containing protein</fullName>
    </recommendedName>
</protein>